<accession>A0AAN7WNW4</accession>
<dbReference type="Proteomes" id="UP001310594">
    <property type="component" value="Unassembled WGS sequence"/>
</dbReference>
<evidence type="ECO:0000313" key="2">
    <source>
        <dbReference type="Proteomes" id="UP001310594"/>
    </source>
</evidence>
<name>A0AAN7WNW4_9PEZI</name>
<organism evidence="1 2">
    <name type="scientific">Elasticomyces elasticus</name>
    <dbReference type="NCBI Taxonomy" id="574655"/>
    <lineage>
        <taxon>Eukaryota</taxon>
        <taxon>Fungi</taxon>
        <taxon>Dikarya</taxon>
        <taxon>Ascomycota</taxon>
        <taxon>Pezizomycotina</taxon>
        <taxon>Dothideomycetes</taxon>
        <taxon>Dothideomycetidae</taxon>
        <taxon>Mycosphaerellales</taxon>
        <taxon>Teratosphaeriaceae</taxon>
        <taxon>Elasticomyces</taxon>
    </lineage>
</organism>
<gene>
    <name evidence="1" type="ORF">LTR97_003048</name>
</gene>
<sequence>MAAKKTGLMPAMTHTTSTTAALRFATSTAVTLRPQAPYVDRPALGVMVSTSPAWATSFQKP</sequence>
<comment type="caution">
    <text evidence="1">The sequence shown here is derived from an EMBL/GenBank/DDBJ whole genome shotgun (WGS) entry which is preliminary data.</text>
</comment>
<reference evidence="1" key="1">
    <citation type="submission" date="2023-08" db="EMBL/GenBank/DDBJ databases">
        <title>Black Yeasts Isolated from many extreme environments.</title>
        <authorList>
            <person name="Coleine C."/>
            <person name="Stajich J.E."/>
            <person name="Selbmann L."/>
        </authorList>
    </citation>
    <scope>NUCLEOTIDE SEQUENCE</scope>
    <source>
        <strain evidence="1">CCFEE 5810</strain>
    </source>
</reference>
<dbReference type="AlphaFoldDB" id="A0AAN7WNW4"/>
<proteinExistence type="predicted"/>
<dbReference type="EMBL" id="JAVRQU010000004">
    <property type="protein sequence ID" value="KAK5704035.1"/>
    <property type="molecule type" value="Genomic_DNA"/>
</dbReference>
<evidence type="ECO:0000313" key="1">
    <source>
        <dbReference type="EMBL" id="KAK5704035.1"/>
    </source>
</evidence>
<protein>
    <submittedName>
        <fullName evidence="1">Uncharacterized protein</fullName>
    </submittedName>
</protein>